<keyword evidence="2" id="KW-1185">Reference proteome</keyword>
<accession>A0A9P7NI86</accession>
<evidence type="ECO:0000313" key="1">
    <source>
        <dbReference type="EMBL" id="KAG6017002.1"/>
    </source>
</evidence>
<dbReference type="OrthoDB" id="10374925at2759"/>
<name>A0A9P7NI86_9HYPO</name>
<gene>
    <name evidence="1" type="ORF">E4U43_002575</name>
</gene>
<dbReference type="EMBL" id="SRPW01000192">
    <property type="protein sequence ID" value="KAG6017002.1"/>
    <property type="molecule type" value="Genomic_DNA"/>
</dbReference>
<protein>
    <submittedName>
        <fullName evidence="1">Uncharacterized protein</fullName>
    </submittedName>
</protein>
<reference evidence="1" key="1">
    <citation type="journal article" date="2020" name="bioRxiv">
        <title>Whole genome comparisons of ergot fungi reveals the divergence and evolution of species within the genus Claviceps are the result of varying mechanisms driving genome evolution and host range expansion.</title>
        <authorList>
            <person name="Wyka S.A."/>
            <person name="Mondo S.J."/>
            <person name="Liu M."/>
            <person name="Dettman J."/>
            <person name="Nalam V."/>
            <person name="Broders K.D."/>
        </authorList>
    </citation>
    <scope>NUCLEOTIDE SEQUENCE</scope>
    <source>
        <strain evidence="1">CCC 602</strain>
    </source>
</reference>
<evidence type="ECO:0000313" key="2">
    <source>
        <dbReference type="Proteomes" id="UP000748025"/>
    </source>
</evidence>
<sequence length="77" mass="8138">MAHSAHQETFSSKIIEEIVTAGKAAFDPSATPQVREPALQAYQDLIASTKLVNKAEYPASMAEGPVIASSYSLAAET</sequence>
<proteinExistence type="predicted"/>
<dbReference type="Proteomes" id="UP000748025">
    <property type="component" value="Unassembled WGS sequence"/>
</dbReference>
<dbReference type="AlphaFoldDB" id="A0A9P7NI86"/>
<comment type="caution">
    <text evidence="1">The sequence shown here is derived from an EMBL/GenBank/DDBJ whole genome shotgun (WGS) entry which is preliminary data.</text>
</comment>
<organism evidence="1 2">
    <name type="scientific">Claviceps pusilla</name>
    <dbReference type="NCBI Taxonomy" id="123648"/>
    <lineage>
        <taxon>Eukaryota</taxon>
        <taxon>Fungi</taxon>
        <taxon>Dikarya</taxon>
        <taxon>Ascomycota</taxon>
        <taxon>Pezizomycotina</taxon>
        <taxon>Sordariomycetes</taxon>
        <taxon>Hypocreomycetidae</taxon>
        <taxon>Hypocreales</taxon>
        <taxon>Clavicipitaceae</taxon>
        <taxon>Claviceps</taxon>
    </lineage>
</organism>